<evidence type="ECO:0000313" key="2">
    <source>
        <dbReference type="EMBL" id="AZL70251.1"/>
    </source>
</evidence>
<protein>
    <submittedName>
        <fullName evidence="2">DUF1120 domain-containing protein</fullName>
    </submittedName>
</protein>
<keyword evidence="1" id="KW-0732">Signal</keyword>
<dbReference type="InterPro" id="IPR010546">
    <property type="entry name" value="DUF1120"/>
</dbReference>
<dbReference type="KEGG" id="pory:EJA05_22105"/>
<accession>A0A3Q8U431</accession>
<organism evidence="2 3">
    <name type="scientific">Pseudomonas entomophila</name>
    <dbReference type="NCBI Taxonomy" id="312306"/>
    <lineage>
        <taxon>Bacteria</taxon>
        <taxon>Pseudomonadati</taxon>
        <taxon>Pseudomonadota</taxon>
        <taxon>Gammaproteobacteria</taxon>
        <taxon>Pseudomonadales</taxon>
        <taxon>Pseudomonadaceae</taxon>
        <taxon>Pseudomonas</taxon>
    </lineage>
</organism>
<evidence type="ECO:0000313" key="3">
    <source>
        <dbReference type="Proteomes" id="UP000268230"/>
    </source>
</evidence>
<dbReference type="Pfam" id="PF06551">
    <property type="entry name" value="DUF1120"/>
    <property type="match status" value="1"/>
</dbReference>
<sequence>MKPQALTMLALLIAPWAHAQSTIELNVRGSVTPASCTPALTSGGVVDFGRISVQDLSKTQRTMLKPRPIGLSISCDAATRFALRMRDNRDGSALVNSGIYYGLGLDKRGNRIGLYEVQFDPRRIQADALTQVYITDSTTGGRGWHAADLQVDRIGSNDLLLGFSDTLGSTAGPVPIRDLTATLMVQVVVAPTESLDTSDDIAFDGEGTMEVVYL</sequence>
<feature type="chain" id="PRO_5018793113" evidence="1">
    <location>
        <begin position="20"/>
        <end position="214"/>
    </location>
</feature>
<proteinExistence type="predicted"/>
<name>A0A3Q8U431_9PSED</name>
<dbReference type="EMBL" id="CP034338">
    <property type="protein sequence ID" value="AZL70251.1"/>
    <property type="molecule type" value="Genomic_DNA"/>
</dbReference>
<feature type="signal peptide" evidence="1">
    <location>
        <begin position="1"/>
        <end position="19"/>
    </location>
</feature>
<reference evidence="2 3" key="1">
    <citation type="submission" date="2018-12" db="EMBL/GenBank/DDBJ databases">
        <authorList>
            <person name="Li S."/>
            <person name="Yang R."/>
            <person name="Chen G."/>
            <person name="Zou L."/>
            <person name="Zhang C."/>
            <person name="Chen Y."/>
            <person name="Liu Z."/>
            <person name="Li Y."/>
            <person name="Yan Y."/>
            <person name="Huang M."/>
            <person name="Chen T."/>
        </authorList>
    </citation>
    <scope>NUCLEOTIDE SEQUENCE [LARGE SCALE GENOMIC DNA]</scope>
    <source>
        <strain evidence="2 3">1257</strain>
    </source>
</reference>
<gene>
    <name evidence="2" type="ORF">EJA05_22105</name>
</gene>
<dbReference type="Proteomes" id="UP000268230">
    <property type="component" value="Chromosome"/>
</dbReference>
<dbReference type="AlphaFoldDB" id="A0A3Q8U431"/>
<dbReference type="OrthoDB" id="6602106at2"/>
<evidence type="ECO:0000256" key="1">
    <source>
        <dbReference type="SAM" id="SignalP"/>
    </source>
</evidence>